<dbReference type="EMBL" id="JACEOL010000010">
    <property type="protein sequence ID" value="MBA4601549.1"/>
    <property type="molecule type" value="Genomic_DNA"/>
</dbReference>
<evidence type="ECO:0000313" key="1">
    <source>
        <dbReference type="EMBL" id="MBA4601549.1"/>
    </source>
</evidence>
<name>A0A7W2AQ25_9BACL</name>
<sequence>MDKKTQSLIRESINEKKEEVIRSFQVLFQYPFHPDATFIMLEVRGDGGLFGLTVTQMNGWGKQLTKNV</sequence>
<dbReference type="RefSeq" id="WP_181738148.1">
    <property type="nucleotide sequence ID" value="NZ_JACEOL010000010.1"/>
</dbReference>
<dbReference type="AlphaFoldDB" id="A0A7W2AQ25"/>
<accession>A0A7W2AQ25</accession>
<proteinExistence type="predicted"/>
<keyword evidence="2" id="KW-1185">Reference proteome</keyword>
<comment type="caution">
    <text evidence="1">The sequence shown here is derived from an EMBL/GenBank/DDBJ whole genome shotgun (WGS) entry which is preliminary data.</text>
</comment>
<gene>
    <name evidence="1" type="ORF">H2C83_04275</name>
</gene>
<organism evidence="1 2">
    <name type="scientific">Thermoactinomyces mirandus</name>
    <dbReference type="NCBI Taxonomy" id="2756294"/>
    <lineage>
        <taxon>Bacteria</taxon>
        <taxon>Bacillati</taxon>
        <taxon>Bacillota</taxon>
        <taxon>Bacilli</taxon>
        <taxon>Bacillales</taxon>
        <taxon>Thermoactinomycetaceae</taxon>
        <taxon>Thermoactinomyces</taxon>
    </lineage>
</organism>
<dbReference type="Proteomes" id="UP000538292">
    <property type="component" value="Unassembled WGS sequence"/>
</dbReference>
<reference evidence="1 2" key="1">
    <citation type="submission" date="2020-07" db="EMBL/GenBank/DDBJ databases">
        <title>Thermoactinomyces phylogeny.</title>
        <authorList>
            <person name="Dunlap C."/>
        </authorList>
    </citation>
    <scope>NUCLEOTIDE SEQUENCE [LARGE SCALE GENOMIC DNA]</scope>
    <source>
        <strain evidence="1 2">AMNI-1</strain>
    </source>
</reference>
<evidence type="ECO:0000313" key="2">
    <source>
        <dbReference type="Proteomes" id="UP000538292"/>
    </source>
</evidence>
<protein>
    <submittedName>
        <fullName evidence="1">Uncharacterized protein</fullName>
    </submittedName>
</protein>